<evidence type="ECO:0000313" key="2">
    <source>
        <dbReference type="Proteomes" id="UP001059859"/>
    </source>
</evidence>
<dbReference type="Proteomes" id="UP001059859">
    <property type="component" value="Chromosome"/>
</dbReference>
<name>A0ABY5YVM9_9MICC</name>
<keyword evidence="2" id="KW-1185">Reference proteome</keyword>
<proteinExistence type="predicted"/>
<gene>
    <name evidence="1" type="ORF">N2K95_05060</name>
</gene>
<organism evidence="1 2">
    <name type="scientific">Arthrobacter zhaoxinii</name>
    <dbReference type="NCBI Taxonomy" id="2964616"/>
    <lineage>
        <taxon>Bacteria</taxon>
        <taxon>Bacillati</taxon>
        <taxon>Actinomycetota</taxon>
        <taxon>Actinomycetes</taxon>
        <taxon>Micrococcales</taxon>
        <taxon>Micrococcaceae</taxon>
        <taxon>Arthrobacter</taxon>
    </lineage>
</organism>
<sequence>MAASSWKHSVRISTEGDGHVQEDTCGYAAGTAWVIDGASVLLPQLGLPGPSDPAWYARNLDLLLTDAAVAAGPASGECSAPEVLAEALTRMDQLAGTVAGEERIRFPSAALCLAQLTGDGVEILALADCHAVVELEDGSSVHVTHEPADIRIGIEHSADPVRERELRVLDRELRNTPGRLWVARREAEAAYQARTVRLGPARRVVLASDGAWRAVELGLVDGPDGFLAAAGSAVAAQELLLALRTLQAELGENADDATLLTLERICP</sequence>
<evidence type="ECO:0000313" key="1">
    <source>
        <dbReference type="EMBL" id="UWX98044.1"/>
    </source>
</evidence>
<reference evidence="1" key="1">
    <citation type="submission" date="2022-09" db="EMBL/GenBank/DDBJ databases">
        <title>Novel species in genus Arthrobacter.</title>
        <authorList>
            <person name="Liu Y."/>
        </authorList>
    </citation>
    <scope>NUCLEOTIDE SEQUENCE</scope>
    <source>
        <strain evidence="1">Zg-Y815</strain>
    </source>
</reference>
<dbReference type="InterPro" id="IPR036457">
    <property type="entry name" value="PPM-type-like_dom_sf"/>
</dbReference>
<dbReference type="SUPFAM" id="SSF81606">
    <property type="entry name" value="PP2C-like"/>
    <property type="match status" value="1"/>
</dbReference>
<dbReference type="EMBL" id="CP104275">
    <property type="protein sequence ID" value="UWX98044.1"/>
    <property type="molecule type" value="Genomic_DNA"/>
</dbReference>
<accession>A0ABY5YVM9</accession>
<protein>
    <submittedName>
        <fullName evidence="1">SpoIIE family protein phosphatase</fullName>
    </submittedName>
</protein>
<dbReference type="RefSeq" id="WP_260653200.1">
    <property type="nucleotide sequence ID" value="NZ_CP104275.1"/>
</dbReference>
<dbReference type="Gene3D" id="3.60.40.10">
    <property type="entry name" value="PPM-type phosphatase domain"/>
    <property type="match status" value="1"/>
</dbReference>